<comment type="caution">
    <text evidence="2">The sequence shown here is derived from an EMBL/GenBank/DDBJ whole genome shotgun (WGS) entry which is preliminary data.</text>
</comment>
<evidence type="ECO:0000259" key="1">
    <source>
        <dbReference type="Pfam" id="PF07969"/>
    </source>
</evidence>
<dbReference type="SUPFAM" id="SSF51338">
    <property type="entry name" value="Composite domain of metallo-dependent hydrolases"/>
    <property type="match status" value="1"/>
</dbReference>
<accession>A0A973A9D7</accession>
<gene>
    <name evidence="2" type="ORF">HQ497_04725</name>
</gene>
<feature type="domain" description="Amidohydrolase 3" evidence="1">
    <location>
        <begin position="105"/>
        <end position="598"/>
    </location>
</feature>
<organism evidence="2 3">
    <name type="scientific">SAR86 cluster bacterium</name>
    <dbReference type="NCBI Taxonomy" id="2030880"/>
    <lineage>
        <taxon>Bacteria</taxon>
        <taxon>Pseudomonadati</taxon>
        <taxon>Pseudomonadota</taxon>
        <taxon>Gammaproteobacteria</taxon>
        <taxon>SAR86 cluster</taxon>
    </lineage>
</organism>
<dbReference type="InterPro" id="IPR032466">
    <property type="entry name" value="Metal_Hydrolase"/>
</dbReference>
<dbReference type="EMBL" id="JABMOJ010000171">
    <property type="protein sequence ID" value="NQV64651.1"/>
    <property type="molecule type" value="Genomic_DNA"/>
</dbReference>
<dbReference type="Gene3D" id="3.20.20.140">
    <property type="entry name" value="Metal-dependent hydrolases"/>
    <property type="match status" value="1"/>
</dbReference>
<reference evidence="2" key="1">
    <citation type="submission" date="2020-05" db="EMBL/GenBank/DDBJ databases">
        <title>Sulfur intermediates as new biogeochemical hubs in an aquatic model microbial ecosystem.</title>
        <authorList>
            <person name="Vigneron A."/>
        </authorList>
    </citation>
    <scope>NUCLEOTIDE SEQUENCE</scope>
    <source>
        <strain evidence="2">Bin.250</strain>
    </source>
</reference>
<dbReference type="Gene3D" id="3.10.310.70">
    <property type="match status" value="1"/>
</dbReference>
<dbReference type="Pfam" id="PF07969">
    <property type="entry name" value="Amidohydro_3"/>
    <property type="match status" value="1"/>
</dbReference>
<dbReference type="Proteomes" id="UP000754644">
    <property type="component" value="Unassembled WGS sequence"/>
</dbReference>
<dbReference type="Gene3D" id="2.30.40.10">
    <property type="entry name" value="Urease, subunit C, domain 1"/>
    <property type="match status" value="1"/>
</dbReference>
<sequence>MVFAYNKAARQGLSRWSVLCLVACLAACGGSNDETSDVSLVQSAEPSAEVAMPVVVSADLVLRGGKIVTVDDNLADAEAIAINGYLITAIGSNEQIAAYIGADTQVIELNGRLVTPGFIEGHGHYMSLGRARQILDLSTAKNWQDIVNKVATAVDKAEPGEWIFGRGWHQEKWDSLPEKQIDGVPLNDSLNEVAPKNPVYLGHASGHAAFANNAALEAGGITDATPDPDGGTIVRTADNVATGLLRENAQDIVEAAVDAYQSRLSPEENDRLMRERVALAGQEALYFGVTSFHDAGASFATIDFMKKLEATGDLPVRLYVMVRGESNAEMAEKLPSYLQIAEGNDFLTVRSIKRQIDGALGAHGAWLLEPYEDMPSTSGLVLEPVSDIEQTAELAVANGFQVNTHAIGTRANRETLDIYERTWEKLNVSGKDLRWRVEHAQHIHPDDVPRFGQLGVIAAMQGIHCTSDGPWIPSRLGQARTESTSYPWRDLINSGAIIANGTDVPVEPISVMASYYASVSRMTNKGERFYPAQVMTRMEALKSYTINNAYAAFEEDLKGSLTPGKYADIVVLSQDILTIPEAQIPMTEVDFTIIGGQVKFDRQSRLTAVVL</sequence>
<dbReference type="PANTHER" id="PTHR22642:SF2">
    <property type="entry name" value="PROTEIN LONG AFTER FAR-RED 3"/>
    <property type="match status" value="1"/>
</dbReference>
<dbReference type="GO" id="GO:0016810">
    <property type="term" value="F:hydrolase activity, acting on carbon-nitrogen (but not peptide) bonds"/>
    <property type="evidence" value="ECO:0007669"/>
    <property type="project" value="InterPro"/>
</dbReference>
<dbReference type="InterPro" id="IPR013108">
    <property type="entry name" value="Amidohydro_3"/>
</dbReference>
<dbReference type="SUPFAM" id="SSF51556">
    <property type="entry name" value="Metallo-dependent hydrolases"/>
    <property type="match status" value="1"/>
</dbReference>
<proteinExistence type="predicted"/>
<dbReference type="PANTHER" id="PTHR22642">
    <property type="entry name" value="IMIDAZOLONEPROPIONASE"/>
    <property type="match status" value="1"/>
</dbReference>
<protein>
    <submittedName>
        <fullName evidence="2">Amidohydrolase</fullName>
    </submittedName>
</protein>
<name>A0A973A9D7_9GAMM</name>
<dbReference type="InterPro" id="IPR033932">
    <property type="entry name" value="YtcJ-like"/>
</dbReference>
<evidence type="ECO:0000313" key="2">
    <source>
        <dbReference type="EMBL" id="NQV64651.1"/>
    </source>
</evidence>
<dbReference type="InterPro" id="IPR011059">
    <property type="entry name" value="Metal-dep_hydrolase_composite"/>
</dbReference>
<evidence type="ECO:0000313" key="3">
    <source>
        <dbReference type="Proteomes" id="UP000754644"/>
    </source>
</evidence>
<dbReference type="CDD" id="cd01300">
    <property type="entry name" value="YtcJ_like"/>
    <property type="match status" value="1"/>
</dbReference>
<dbReference type="AlphaFoldDB" id="A0A973A9D7"/>